<sequence length="274" mass="28657">MPSRPIPPHLDFSFIDTLAAQSIGGGRLVTGRAARPGAPTLLFVPGAFHGAWCYAHFLRFFAARGVACAALDLPGHGGLSQPDHFARIAIADLAACVVGACDRIGGPVIVAGHSMGALPTLLCAAARPVAGVVLMAPSPPANLAGARALDAVPRGLAVPPPGPEQIGARFLGPCDPSEAALVARRLCPESPEVINDRYRLRVPVDPAQVGAPGLCLEAGLDTPERHPAGQDRAVADLFGFSHQRLAEQPHCMMYSRNWRQSAQAIHDWAAPRLS</sequence>
<keyword evidence="3" id="KW-1185">Reference proteome</keyword>
<dbReference type="Pfam" id="PF12697">
    <property type="entry name" value="Abhydrolase_6"/>
    <property type="match status" value="1"/>
</dbReference>
<dbReference type="SUPFAM" id="SSF53474">
    <property type="entry name" value="alpha/beta-Hydrolases"/>
    <property type="match status" value="1"/>
</dbReference>
<dbReference type="Gene3D" id="3.40.50.1820">
    <property type="entry name" value="alpha/beta hydrolase"/>
    <property type="match status" value="1"/>
</dbReference>
<reference evidence="3" key="1">
    <citation type="submission" date="2017-05" db="EMBL/GenBank/DDBJ databases">
        <title>Complete and WGS of Bordetella genogroups.</title>
        <authorList>
            <person name="Spilker T."/>
            <person name="Lipuma J."/>
        </authorList>
    </citation>
    <scope>NUCLEOTIDE SEQUENCE [LARGE SCALE GENOMIC DNA]</scope>
    <source>
        <strain evidence="3">AU8256</strain>
    </source>
</reference>
<evidence type="ECO:0000313" key="3">
    <source>
        <dbReference type="Proteomes" id="UP000215633"/>
    </source>
</evidence>
<dbReference type="InterPro" id="IPR050228">
    <property type="entry name" value="Carboxylesterase_BioH"/>
</dbReference>
<dbReference type="PANTHER" id="PTHR43194">
    <property type="entry name" value="HYDROLASE ALPHA/BETA FOLD FAMILY"/>
    <property type="match status" value="1"/>
</dbReference>
<dbReference type="InterPro" id="IPR000073">
    <property type="entry name" value="AB_hydrolase_1"/>
</dbReference>
<dbReference type="AlphaFoldDB" id="A0A261VYM1"/>
<accession>A0A261VYM1</accession>
<organism evidence="2 3">
    <name type="scientific">Bordetella genomosp. 2</name>
    <dbReference type="NCBI Taxonomy" id="1983456"/>
    <lineage>
        <taxon>Bacteria</taxon>
        <taxon>Pseudomonadati</taxon>
        <taxon>Pseudomonadota</taxon>
        <taxon>Betaproteobacteria</taxon>
        <taxon>Burkholderiales</taxon>
        <taxon>Alcaligenaceae</taxon>
        <taxon>Bordetella</taxon>
    </lineage>
</organism>
<feature type="domain" description="AB hydrolase-1" evidence="1">
    <location>
        <begin position="41"/>
        <end position="253"/>
    </location>
</feature>
<evidence type="ECO:0000259" key="1">
    <source>
        <dbReference type="Pfam" id="PF12697"/>
    </source>
</evidence>
<evidence type="ECO:0000313" key="2">
    <source>
        <dbReference type="EMBL" id="OZI78881.1"/>
    </source>
</evidence>
<keyword evidence="2" id="KW-0378">Hydrolase</keyword>
<dbReference type="RefSeq" id="WP_094805667.1">
    <property type="nucleotide sequence ID" value="NZ_NEVT01000003.1"/>
</dbReference>
<dbReference type="GO" id="GO:0016787">
    <property type="term" value="F:hydrolase activity"/>
    <property type="evidence" value="ECO:0007669"/>
    <property type="project" value="UniProtKB-KW"/>
</dbReference>
<dbReference type="EMBL" id="NEVT01000003">
    <property type="protein sequence ID" value="OZI78881.1"/>
    <property type="molecule type" value="Genomic_DNA"/>
</dbReference>
<comment type="caution">
    <text evidence="2">The sequence shown here is derived from an EMBL/GenBank/DDBJ whole genome shotgun (WGS) entry which is preliminary data.</text>
</comment>
<gene>
    <name evidence="2" type="ORF">CAL24_02715</name>
</gene>
<dbReference type="PANTHER" id="PTHR43194:SF2">
    <property type="entry name" value="PEROXISOMAL MEMBRANE PROTEIN LPX1"/>
    <property type="match status" value="1"/>
</dbReference>
<dbReference type="InterPro" id="IPR029058">
    <property type="entry name" value="AB_hydrolase_fold"/>
</dbReference>
<protein>
    <submittedName>
        <fullName evidence="2">Alpha/beta hydrolase</fullName>
    </submittedName>
</protein>
<dbReference type="Proteomes" id="UP000215633">
    <property type="component" value="Unassembled WGS sequence"/>
</dbReference>
<name>A0A261VYM1_9BORD</name>
<proteinExistence type="predicted"/>